<dbReference type="InterPro" id="IPR050763">
    <property type="entry name" value="ABC_transporter_ATP-binding"/>
</dbReference>
<evidence type="ECO:0000256" key="3">
    <source>
        <dbReference type="ARBA" id="ARBA00022741"/>
    </source>
</evidence>
<keyword evidence="7" id="KW-1185">Reference proteome</keyword>
<dbReference type="SUPFAM" id="SSF52540">
    <property type="entry name" value="P-loop containing nucleoside triphosphate hydrolases"/>
    <property type="match status" value="1"/>
</dbReference>
<dbReference type="PANTHER" id="PTHR42711">
    <property type="entry name" value="ABC TRANSPORTER ATP-BINDING PROTEIN"/>
    <property type="match status" value="1"/>
</dbReference>
<dbReference type="Proteomes" id="UP001490816">
    <property type="component" value="Unassembled WGS sequence"/>
</dbReference>
<dbReference type="RefSeq" id="WP_298178400.1">
    <property type="nucleotide sequence ID" value="NZ_JBBMEZ010000010.1"/>
</dbReference>
<proteinExistence type="inferred from homology"/>
<dbReference type="Gene3D" id="3.40.50.300">
    <property type="entry name" value="P-loop containing nucleotide triphosphate hydrolases"/>
    <property type="match status" value="1"/>
</dbReference>
<sequence length="298" mass="33572">MIEVNHITKRFGKVTAVDDFTLDINRGSVLGIVGSNGGGKSTLLRILSGVFDADSGEVKINGQNIYNNPSVKGECFFIPDFPYFSNSATLENTAYLYRSLYPNWNENAFRQFCSVFPIDPDAKIIDMSKGMQRQAALILAISTCPRYLLLDEIFDGLDPVVRRLVKKILIDNVSANDMTVVIASHNLRELEELCDRICLIHKGKLLLEREIDEIKLGLRKVQVAFTEVPDNSFFEEINVINLWRNGNIFNLTIRGTEDEFMPKLEECKPLYISAVPMTLEEIFISEMGAAGYDAENII</sequence>
<evidence type="ECO:0000313" key="6">
    <source>
        <dbReference type="EMBL" id="MEQ2469728.1"/>
    </source>
</evidence>
<comment type="caution">
    <text evidence="6">The sequence shown here is derived from an EMBL/GenBank/DDBJ whole genome shotgun (WGS) entry which is preliminary data.</text>
</comment>
<dbReference type="Pfam" id="PF00005">
    <property type="entry name" value="ABC_tran"/>
    <property type="match status" value="1"/>
</dbReference>
<keyword evidence="3" id="KW-0547">Nucleotide-binding</keyword>
<dbReference type="PROSITE" id="PS50893">
    <property type="entry name" value="ABC_TRANSPORTER_2"/>
    <property type="match status" value="1"/>
</dbReference>
<comment type="similarity">
    <text evidence="1">Belongs to the ABC transporter superfamily.</text>
</comment>
<keyword evidence="4 6" id="KW-0067">ATP-binding</keyword>
<reference evidence="6 7" key="1">
    <citation type="submission" date="2024-03" db="EMBL/GenBank/DDBJ databases">
        <title>Human intestinal bacterial collection.</title>
        <authorList>
            <person name="Pauvert C."/>
            <person name="Hitch T.C.A."/>
            <person name="Clavel T."/>
        </authorList>
    </citation>
    <scope>NUCLEOTIDE SEQUENCE [LARGE SCALE GENOMIC DNA]</scope>
    <source>
        <strain evidence="6 7">CLA-JM-H38</strain>
    </source>
</reference>
<organism evidence="6 7">
    <name type="scientific">Ruminococcoides intestinale</name>
    <dbReference type="NCBI Taxonomy" id="3133162"/>
    <lineage>
        <taxon>Bacteria</taxon>
        <taxon>Bacillati</taxon>
        <taxon>Bacillota</taxon>
        <taxon>Clostridia</taxon>
        <taxon>Eubacteriales</taxon>
        <taxon>Oscillospiraceae</taxon>
        <taxon>Ruminococcoides</taxon>
    </lineage>
</organism>
<evidence type="ECO:0000259" key="5">
    <source>
        <dbReference type="PROSITE" id="PS50893"/>
    </source>
</evidence>
<keyword evidence="2" id="KW-0813">Transport</keyword>
<name>A0ABV1F8N4_9FIRM</name>
<evidence type="ECO:0000256" key="2">
    <source>
        <dbReference type="ARBA" id="ARBA00022448"/>
    </source>
</evidence>
<protein>
    <submittedName>
        <fullName evidence="6">ABC transporter ATP-binding protein</fullName>
    </submittedName>
</protein>
<dbReference type="InterPro" id="IPR003439">
    <property type="entry name" value="ABC_transporter-like_ATP-bd"/>
</dbReference>
<evidence type="ECO:0000256" key="4">
    <source>
        <dbReference type="ARBA" id="ARBA00022840"/>
    </source>
</evidence>
<dbReference type="CDD" id="cd03230">
    <property type="entry name" value="ABC_DR_subfamily_A"/>
    <property type="match status" value="1"/>
</dbReference>
<dbReference type="InterPro" id="IPR027417">
    <property type="entry name" value="P-loop_NTPase"/>
</dbReference>
<accession>A0ABV1F8N4</accession>
<gene>
    <name evidence="6" type="ORF">WMO39_05180</name>
</gene>
<dbReference type="InterPro" id="IPR003593">
    <property type="entry name" value="AAA+_ATPase"/>
</dbReference>
<evidence type="ECO:0000313" key="7">
    <source>
        <dbReference type="Proteomes" id="UP001490816"/>
    </source>
</evidence>
<feature type="domain" description="ABC transporter" evidence="5">
    <location>
        <begin position="2"/>
        <end position="227"/>
    </location>
</feature>
<dbReference type="GO" id="GO:0005524">
    <property type="term" value="F:ATP binding"/>
    <property type="evidence" value="ECO:0007669"/>
    <property type="project" value="UniProtKB-KW"/>
</dbReference>
<evidence type="ECO:0000256" key="1">
    <source>
        <dbReference type="ARBA" id="ARBA00005417"/>
    </source>
</evidence>
<dbReference type="PANTHER" id="PTHR42711:SF5">
    <property type="entry name" value="ABC TRANSPORTER ATP-BINDING PROTEIN NATA"/>
    <property type="match status" value="1"/>
</dbReference>
<dbReference type="EMBL" id="JBBMEZ010000010">
    <property type="protein sequence ID" value="MEQ2469728.1"/>
    <property type="molecule type" value="Genomic_DNA"/>
</dbReference>
<dbReference type="SMART" id="SM00382">
    <property type="entry name" value="AAA"/>
    <property type="match status" value="1"/>
</dbReference>